<reference evidence="2" key="2">
    <citation type="journal article" date="2015" name="Data Brief">
        <title>Shoot transcriptome of the giant reed, Arundo donax.</title>
        <authorList>
            <person name="Barrero R.A."/>
            <person name="Guerrero F.D."/>
            <person name="Moolhuijzen P."/>
            <person name="Goolsby J.A."/>
            <person name="Tidwell J."/>
            <person name="Bellgard S.E."/>
            <person name="Bellgard M.I."/>
        </authorList>
    </citation>
    <scope>NUCLEOTIDE SEQUENCE</scope>
    <source>
        <tissue evidence="2">Shoot tissue taken approximately 20 cm above the soil surface</tissue>
    </source>
</reference>
<evidence type="ECO:0000256" key="1">
    <source>
        <dbReference type="SAM" id="Phobius"/>
    </source>
</evidence>
<dbReference type="AlphaFoldDB" id="A0A0A9G7B6"/>
<feature type="transmembrane region" description="Helical" evidence="1">
    <location>
        <begin position="32"/>
        <end position="52"/>
    </location>
</feature>
<proteinExistence type="predicted"/>
<keyword evidence="1" id="KW-0812">Transmembrane</keyword>
<name>A0A0A9G7B6_ARUDO</name>
<protein>
    <submittedName>
        <fullName evidence="2">Uncharacterized protein</fullName>
    </submittedName>
</protein>
<organism evidence="2">
    <name type="scientific">Arundo donax</name>
    <name type="common">Giant reed</name>
    <name type="synonym">Donax arundinaceus</name>
    <dbReference type="NCBI Taxonomy" id="35708"/>
    <lineage>
        <taxon>Eukaryota</taxon>
        <taxon>Viridiplantae</taxon>
        <taxon>Streptophyta</taxon>
        <taxon>Embryophyta</taxon>
        <taxon>Tracheophyta</taxon>
        <taxon>Spermatophyta</taxon>
        <taxon>Magnoliopsida</taxon>
        <taxon>Liliopsida</taxon>
        <taxon>Poales</taxon>
        <taxon>Poaceae</taxon>
        <taxon>PACMAD clade</taxon>
        <taxon>Arundinoideae</taxon>
        <taxon>Arundineae</taxon>
        <taxon>Arundo</taxon>
    </lineage>
</organism>
<keyword evidence="1" id="KW-1133">Transmembrane helix</keyword>
<sequence>MLVVIQLPWICGAAVFHWNKSLNHRCHMRTQWVMPVICIHGFYIASLIGVTLSI</sequence>
<accession>A0A0A9G7B6</accession>
<keyword evidence="1" id="KW-0472">Membrane</keyword>
<evidence type="ECO:0000313" key="2">
    <source>
        <dbReference type="EMBL" id="JAE18436.1"/>
    </source>
</evidence>
<reference evidence="2" key="1">
    <citation type="submission" date="2014-09" db="EMBL/GenBank/DDBJ databases">
        <authorList>
            <person name="Magalhaes I.L.F."/>
            <person name="Oliveira U."/>
            <person name="Santos F.R."/>
            <person name="Vidigal T.H.D.A."/>
            <person name="Brescovit A.D."/>
            <person name="Santos A.J."/>
        </authorList>
    </citation>
    <scope>NUCLEOTIDE SEQUENCE</scope>
    <source>
        <tissue evidence="2">Shoot tissue taken approximately 20 cm above the soil surface</tissue>
    </source>
</reference>
<dbReference type="EMBL" id="GBRH01179460">
    <property type="protein sequence ID" value="JAE18436.1"/>
    <property type="molecule type" value="Transcribed_RNA"/>
</dbReference>